<dbReference type="Pfam" id="PF04969">
    <property type="entry name" value="CS"/>
    <property type="match status" value="1"/>
</dbReference>
<feature type="domain" description="CS" evidence="1">
    <location>
        <begin position="78"/>
        <end position="178"/>
    </location>
</feature>
<proteinExistence type="predicted"/>
<evidence type="ECO:0000259" key="1">
    <source>
        <dbReference type="PROSITE" id="PS51203"/>
    </source>
</evidence>
<keyword evidence="3" id="KW-1185">Reference proteome</keyword>
<dbReference type="KEGG" id="mis:MICPUN_57158"/>
<dbReference type="InterPro" id="IPR008978">
    <property type="entry name" value="HSP20-like_chaperone"/>
</dbReference>
<dbReference type="Gene3D" id="2.60.40.790">
    <property type="match status" value="1"/>
</dbReference>
<name>C1E296_MICCC</name>
<dbReference type="SUPFAM" id="SSF49764">
    <property type="entry name" value="HSP20-like chaperones"/>
    <property type="match status" value="1"/>
</dbReference>
<accession>C1E296</accession>
<dbReference type="OrthoDB" id="20872at2759"/>
<dbReference type="STRING" id="296587.C1E296"/>
<reference evidence="2 3" key="1">
    <citation type="journal article" date="2009" name="Science">
        <title>Green evolution and dynamic adaptations revealed by genomes of the marine picoeukaryotes Micromonas.</title>
        <authorList>
            <person name="Worden A.Z."/>
            <person name="Lee J.H."/>
            <person name="Mock T."/>
            <person name="Rouze P."/>
            <person name="Simmons M.P."/>
            <person name="Aerts A.L."/>
            <person name="Allen A.E."/>
            <person name="Cuvelier M.L."/>
            <person name="Derelle E."/>
            <person name="Everett M.V."/>
            <person name="Foulon E."/>
            <person name="Grimwood J."/>
            <person name="Gundlach H."/>
            <person name="Henrissat B."/>
            <person name="Napoli C."/>
            <person name="McDonald S.M."/>
            <person name="Parker M.S."/>
            <person name="Rombauts S."/>
            <person name="Salamov A."/>
            <person name="Von Dassow P."/>
            <person name="Badger J.H."/>
            <person name="Coutinho P.M."/>
            <person name="Demir E."/>
            <person name="Dubchak I."/>
            <person name="Gentemann C."/>
            <person name="Eikrem W."/>
            <person name="Gready J.E."/>
            <person name="John U."/>
            <person name="Lanier W."/>
            <person name="Lindquist E.A."/>
            <person name="Lucas S."/>
            <person name="Mayer K.F."/>
            <person name="Moreau H."/>
            <person name="Not F."/>
            <person name="Otillar R."/>
            <person name="Panaud O."/>
            <person name="Pangilinan J."/>
            <person name="Paulsen I."/>
            <person name="Piegu B."/>
            <person name="Poliakov A."/>
            <person name="Robbens S."/>
            <person name="Schmutz J."/>
            <person name="Toulza E."/>
            <person name="Wyss T."/>
            <person name="Zelensky A."/>
            <person name="Zhou K."/>
            <person name="Armbrust E.V."/>
            <person name="Bhattacharya D."/>
            <person name="Goodenough U.W."/>
            <person name="Van de Peer Y."/>
            <person name="Grigoriev I.V."/>
        </authorList>
    </citation>
    <scope>NUCLEOTIDE SEQUENCE [LARGE SCALE GENOMIC DNA]</scope>
    <source>
        <strain evidence="3">RCC299 / NOUM17</strain>
    </source>
</reference>
<dbReference type="Proteomes" id="UP000002009">
    <property type="component" value="Chromosome 3"/>
</dbReference>
<dbReference type="GeneID" id="8241811"/>
<dbReference type="InParanoid" id="C1E296"/>
<organism evidence="2 3">
    <name type="scientific">Micromonas commoda (strain RCC299 / NOUM17 / CCMP2709)</name>
    <name type="common">Picoplanktonic green alga</name>
    <dbReference type="NCBI Taxonomy" id="296587"/>
    <lineage>
        <taxon>Eukaryota</taxon>
        <taxon>Viridiplantae</taxon>
        <taxon>Chlorophyta</taxon>
        <taxon>Mamiellophyceae</taxon>
        <taxon>Mamiellales</taxon>
        <taxon>Mamiellaceae</taxon>
        <taxon>Micromonas</taxon>
    </lineage>
</organism>
<protein>
    <recommendedName>
        <fullName evidence="1">CS domain-containing protein</fullName>
    </recommendedName>
</protein>
<evidence type="ECO:0000313" key="3">
    <source>
        <dbReference type="Proteomes" id="UP000002009"/>
    </source>
</evidence>
<gene>
    <name evidence="2" type="ORF">MICPUN_57158</name>
</gene>
<dbReference type="AlphaFoldDB" id="C1E296"/>
<dbReference type="InterPro" id="IPR007052">
    <property type="entry name" value="CS_dom"/>
</dbReference>
<evidence type="ECO:0000313" key="2">
    <source>
        <dbReference type="EMBL" id="ACO61878.1"/>
    </source>
</evidence>
<dbReference type="RefSeq" id="XP_002500620.1">
    <property type="nucleotide sequence ID" value="XM_002500574.1"/>
</dbReference>
<dbReference type="PROSITE" id="PS51203">
    <property type="entry name" value="CS"/>
    <property type="match status" value="1"/>
</dbReference>
<sequence length="255" mass="29815">MGLRSSRHLSHLQKLNSLISMPSALNFLRLHPQCAVFHFRTYSLVRFDGSPVERVDKHPFCMARVYYNEKEETVWFQASDGTHRWQQSASEIRILVPNLRARAKEIDVIICSESLKISSVATGEVFLEGCLQHRIIVEESVWDLDEDEGVLTVYLQKMNIELFAKPHEHSESEWTSLFRDSFKIMWDDCAKNYQDLPEPVMKLHRIREAKEQECRLSDNRESKERDAARELDDLRRRTRMARLGALRGFSVCDGM</sequence>
<dbReference type="EMBL" id="CP001324">
    <property type="protein sequence ID" value="ACO61878.1"/>
    <property type="molecule type" value="Genomic_DNA"/>
</dbReference>